<keyword evidence="2" id="KW-0645">Protease</keyword>
<feature type="non-terminal residue" evidence="5">
    <location>
        <position position="1"/>
    </location>
</feature>
<dbReference type="Pfam" id="PF02902">
    <property type="entry name" value="Peptidase_C48"/>
    <property type="match status" value="1"/>
</dbReference>
<evidence type="ECO:0000256" key="2">
    <source>
        <dbReference type="ARBA" id="ARBA00022670"/>
    </source>
</evidence>
<dbReference type="SUPFAM" id="SSF54001">
    <property type="entry name" value="Cysteine proteinases"/>
    <property type="match status" value="1"/>
</dbReference>
<proteinExistence type="inferred from homology"/>
<evidence type="ECO:0000313" key="6">
    <source>
        <dbReference type="Proteomes" id="UP001159405"/>
    </source>
</evidence>
<keyword evidence="6" id="KW-1185">Reference proteome</keyword>
<dbReference type="PANTHER" id="PTHR34718">
    <property type="entry name" value="PHD-TYPE DOMAIN-CONTAINING PROTEIN"/>
    <property type="match status" value="1"/>
</dbReference>
<protein>
    <recommendedName>
        <fullName evidence="4">Ubiquitin-like protease family profile domain-containing protein</fullName>
    </recommendedName>
</protein>
<feature type="domain" description="Ubiquitin-like protease family profile" evidence="4">
    <location>
        <begin position="139"/>
        <end position="206"/>
    </location>
</feature>
<name>A0ABN8N1P4_9CNID</name>
<dbReference type="PANTHER" id="PTHR34718:SF2">
    <property type="entry name" value="PHD-TYPE DOMAIN-CONTAINING PROTEIN"/>
    <property type="match status" value="1"/>
</dbReference>
<evidence type="ECO:0000259" key="4">
    <source>
        <dbReference type="Pfam" id="PF02902"/>
    </source>
</evidence>
<reference evidence="5 6" key="1">
    <citation type="submission" date="2022-05" db="EMBL/GenBank/DDBJ databases">
        <authorList>
            <consortium name="Genoscope - CEA"/>
            <person name="William W."/>
        </authorList>
    </citation>
    <scope>NUCLEOTIDE SEQUENCE [LARGE SCALE GENOMIC DNA]</scope>
</reference>
<dbReference type="EMBL" id="CALNXK010000009">
    <property type="protein sequence ID" value="CAH3041058.1"/>
    <property type="molecule type" value="Genomic_DNA"/>
</dbReference>
<evidence type="ECO:0000313" key="5">
    <source>
        <dbReference type="EMBL" id="CAH3041058.1"/>
    </source>
</evidence>
<keyword evidence="3" id="KW-0378">Hydrolase</keyword>
<sequence>LPNNSKTTWKCTDCKTKHAKPFHASTAESADDIEVTMVTTSESERYRPLSNLDEQDYQLIMSPHGWLDGAIIHSAQVLLQKINPLIEGFQRPTLGPVRNFNVVSGEFVQLLHTGQDHWVCVSSIGCIPGTVRLFDSLYNDIISQEVEDQVKDLVLAESFQKLEYAPCQQQRNGSDCGVFAIAFATSLVFGSNPQNLNFDITKMRPHLVACLQAGLMSEFPSS</sequence>
<organism evidence="5 6">
    <name type="scientific">Porites lobata</name>
    <dbReference type="NCBI Taxonomy" id="104759"/>
    <lineage>
        <taxon>Eukaryota</taxon>
        <taxon>Metazoa</taxon>
        <taxon>Cnidaria</taxon>
        <taxon>Anthozoa</taxon>
        <taxon>Hexacorallia</taxon>
        <taxon>Scleractinia</taxon>
        <taxon>Fungiina</taxon>
        <taxon>Poritidae</taxon>
        <taxon>Porites</taxon>
    </lineage>
</organism>
<comment type="caution">
    <text evidence="5">The sequence shown here is derived from an EMBL/GenBank/DDBJ whole genome shotgun (WGS) entry which is preliminary data.</text>
</comment>
<gene>
    <name evidence="5" type="ORF">PLOB_00048213</name>
</gene>
<accession>A0ABN8N1P4</accession>
<evidence type="ECO:0000256" key="3">
    <source>
        <dbReference type="ARBA" id="ARBA00022801"/>
    </source>
</evidence>
<dbReference type="InterPro" id="IPR003653">
    <property type="entry name" value="Peptidase_C48_C"/>
</dbReference>
<dbReference type="InterPro" id="IPR038765">
    <property type="entry name" value="Papain-like_cys_pep_sf"/>
</dbReference>
<dbReference type="Gene3D" id="3.40.395.10">
    <property type="entry name" value="Adenoviral Proteinase, Chain A"/>
    <property type="match status" value="1"/>
</dbReference>
<comment type="similarity">
    <text evidence="1">Belongs to the peptidase C48 family.</text>
</comment>
<dbReference type="Proteomes" id="UP001159405">
    <property type="component" value="Unassembled WGS sequence"/>
</dbReference>
<evidence type="ECO:0000256" key="1">
    <source>
        <dbReference type="ARBA" id="ARBA00005234"/>
    </source>
</evidence>